<reference evidence="2" key="1">
    <citation type="submission" date="2020-03" db="EMBL/GenBank/DDBJ databases">
        <authorList>
            <person name="Weist P."/>
        </authorList>
    </citation>
    <scope>NUCLEOTIDE SEQUENCE</scope>
</reference>
<sequence>MDQNPQELSHTLLWCGNSSGSCRRSWGGGGLSTSSTAPPQDPAGGPGDSGGALDVLPSSSSGSCWRSWGGGGLWTSSPAPPQAPGGGAGEVVASGRPPQPLATTASDQTLKGWMVLSDAQQG</sequence>
<keyword evidence="3" id="KW-1185">Reference proteome</keyword>
<dbReference type="Proteomes" id="UP001153269">
    <property type="component" value="Unassembled WGS sequence"/>
</dbReference>
<evidence type="ECO:0000313" key="3">
    <source>
        <dbReference type="Proteomes" id="UP001153269"/>
    </source>
</evidence>
<feature type="region of interest" description="Disordered" evidence="1">
    <location>
        <begin position="20"/>
        <end position="109"/>
    </location>
</feature>
<dbReference type="EMBL" id="CADEAL010000984">
    <property type="protein sequence ID" value="CAB1427627.1"/>
    <property type="molecule type" value="Genomic_DNA"/>
</dbReference>
<evidence type="ECO:0000256" key="1">
    <source>
        <dbReference type="SAM" id="MobiDB-lite"/>
    </source>
</evidence>
<dbReference type="AlphaFoldDB" id="A0A9N7UBK8"/>
<gene>
    <name evidence="2" type="ORF">PLEPLA_LOCUS15568</name>
</gene>
<name>A0A9N7UBK8_PLEPL</name>
<feature type="compositionally biased region" description="Low complexity" evidence="1">
    <location>
        <begin position="51"/>
        <end position="67"/>
    </location>
</feature>
<protein>
    <submittedName>
        <fullName evidence="2">Uncharacterized protein</fullName>
    </submittedName>
</protein>
<evidence type="ECO:0000313" key="2">
    <source>
        <dbReference type="EMBL" id="CAB1427627.1"/>
    </source>
</evidence>
<organism evidence="2 3">
    <name type="scientific">Pleuronectes platessa</name>
    <name type="common">European plaice</name>
    <dbReference type="NCBI Taxonomy" id="8262"/>
    <lineage>
        <taxon>Eukaryota</taxon>
        <taxon>Metazoa</taxon>
        <taxon>Chordata</taxon>
        <taxon>Craniata</taxon>
        <taxon>Vertebrata</taxon>
        <taxon>Euteleostomi</taxon>
        <taxon>Actinopterygii</taxon>
        <taxon>Neopterygii</taxon>
        <taxon>Teleostei</taxon>
        <taxon>Neoteleostei</taxon>
        <taxon>Acanthomorphata</taxon>
        <taxon>Carangaria</taxon>
        <taxon>Pleuronectiformes</taxon>
        <taxon>Pleuronectoidei</taxon>
        <taxon>Pleuronectidae</taxon>
        <taxon>Pleuronectes</taxon>
    </lineage>
</organism>
<accession>A0A9N7UBK8</accession>
<proteinExistence type="predicted"/>
<comment type="caution">
    <text evidence="2">The sequence shown here is derived from an EMBL/GenBank/DDBJ whole genome shotgun (WGS) entry which is preliminary data.</text>
</comment>